<proteinExistence type="predicted"/>
<comment type="caution">
    <text evidence="2">The sequence shown here is derived from an EMBL/GenBank/DDBJ whole genome shotgun (WGS) entry which is preliminary data.</text>
</comment>
<dbReference type="Proteomes" id="UP001556220">
    <property type="component" value="Unassembled WGS sequence"/>
</dbReference>
<dbReference type="Pfam" id="PF10048">
    <property type="entry name" value="DUF2282"/>
    <property type="match status" value="1"/>
</dbReference>
<evidence type="ECO:0000313" key="2">
    <source>
        <dbReference type="EMBL" id="MEW9572279.1"/>
    </source>
</evidence>
<reference evidence="2 3" key="1">
    <citation type="submission" date="2024-06" db="EMBL/GenBank/DDBJ databases">
        <authorList>
            <person name="Woo H."/>
        </authorList>
    </citation>
    <scope>NUCLEOTIDE SEQUENCE [LARGE SCALE GENOMIC DNA]</scope>
    <source>
        <strain evidence="2 3">Si-c</strain>
    </source>
</reference>
<feature type="signal peptide" evidence="1">
    <location>
        <begin position="1"/>
        <end position="28"/>
    </location>
</feature>
<protein>
    <submittedName>
        <fullName evidence="2">DUF2282 domain-containing protein</fullName>
    </submittedName>
</protein>
<dbReference type="RefSeq" id="WP_367854329.1">
    <property type="nucleotide sequence ID" value="NZ_JBFOHK010000002.1"/>
</dbReference>
<keyword evidence="3" id="KW-1185">Reference proteome</keyword>
<organism evidence="2 3">
    <name type="scientific">Rhodanobacter lycopersici</name>
    <dbReference type="NCBI Taxonomy" id="3162487"/>
    <lineage>
        <taxon>Bacteria</taxon>
        <taxon>Pseudomonadati</taxon>
        <taxon>Pseudomonadota</taxon>
        <taxon>Gammaproteobacteria</taxon>
        <taxon>Lysobacterales</taxon>
        <taxon>Rhodanobacteraceae</taxon>
        <taxon>Rhodanobacter</taxon>
    </lineage>
</organism>
<sequence>MNSTTLLKSSLACALTLGMASLASTAFAGQRDAMMKMTPPQKTDAMMAKNHYTPCYGINAAYKNDCVSPGHSCAGQDSKANDPSAFVAVPAGLCTKIAGGSLKAA</sequence>
<dbReference type="EMBL" id="JBFOHK010000002">
    <property type="protein sequence ID" value="MEW9572279.1"/>
    <property type="molecule type" value="Genomic_DNA"/>
</dbReference>
<evidence type="ECO:0000256" key="1">
    <source>
        <dbReference type="SAM" id="SignalP"/>
    </source>
</evidence>
<gene>
    <name evidence="2" type="ORF">ABQJ54_11000</name>
</gene>
<feature type="chain" id="PRO_5045139526" evidence="1">
    <location>
        <begin position="29"/>
        <end position="105"/>
    </location>
</feature>
<evidence type="ECO:0000313" key="3">
    <source>
        <dbReference type="Proteomes" id="UP001556220"/>
    </source>
</evidence>
<accession>A0ABV3QEM5</accession>
<dbReference type="InterPro" id="IPR018740">
    <property type="entry name" value="DUF2282_membr"/>
</dbReference>
<keyword evidence="1" id="KW-0732">Signal</keyword>
<name>A0ABV3QEM5_9GAMM</name>